<keyword evidence="5" id="KW-0687">Ribonucleoprotein</keyword>
<comment type="similarity">
    <text evidence="1">Belongs to the bacterial ribosomal protein bS20 family.</text>
</comment>
<reference evidence="6 7" key="1">
    <citation type="submission" date="2023-05" db="EMBL/GenBank/DDBJ databases">
        <title>A 100% complete, gapless, phased diploid assembly of the Scenedesmus obliquus UTEX 3031 genome.</title>
        <authorList>
            <person name="Biondi T.C."/>
            <person name="Hanschen E.R."/>
            <person name="Kwon T."/>
            <person name="Eng W."/>
            <person name="Kruse C.P.S."/>
            <person name="Koehler S.I."/>
            <person name="Kunde Y."/>
            <person name="Gleasner C.D."/>
            <person name="You Mak K.T."/>
            <person name="Polle J."/>
            <person name="Hovde B.T."/>
            <person name="Starkenburg S.R."/>
        </authorList>
    </citation>
    <scope>NUCLEOTIDE SEQUENCE [LARGE SCALE GENOMIC DNA]</scope>
    <source>
        <strain evidence="6 7">DOE0152z</strain>
    </source>
</reference>
<dbReference type="PANTHER" id="PTHR33398">
    <property type="entry name" value="30S RIBOSOMAL PROTEIN S20"/>
    <property type="match status" value="1"/>
</dbReference>
<dbReference type="InterPro" id="IPR036510">
    <property type="entry name" value="Ribosomal_bS20_sf"/>
</dbReference>
<gene>
    <name evidence="6" type="ORF">OEZ85_008256</name>
</gene>
<evidence type="ECO:0000313" key="7">
    <source>
        <dbReference type="Proteomes" id="UP001244341"/>
    </source>
</evidence>
<evidence type="ECO:0000313" key="6">
    <source>
        <dbReference type="EMBL" id="WIA08835.1"/>
    </source>
</evidence>
<organism evidence="6 7">
    <name type="scientific">Tetradesmus obliquus</name>
    <name type="common">Green alga</name>
    <name type="synonym">Acutodesmus obliquus</name>
    <dbReference type="NCBI Taxonomy" id="3088"/>
    <lineage>
        <taxon>Eukaryota</taxon>
        <taxon>Viridiplantae</taxon>
        <taxon>Chlorophyta</taxon>
        <taxon>core chlorophytes</taxon>
        <taxon>Chlorophyceae</taxon>
        <taxon>CS clade</taxon>
        <taxon>Sphaeropleales</taxon>
        <taxon>Scenedesmaceae</taxon>
        <taxon>Tetradesmus</taxon>
    </lineage>
</organism>
<keyword evidence="3" id="KW-0694">RNA-binding</keyword>
<dbReference type="EMBL" id="CP126208">
    <property type="protein sequence ID" value="WIA08835.1"/>
    <property type="molecule type" value="Genomic_DNA"/>
</dbReference>
<keyword evidence="4" id="KW-0689">Ribosomal protein</keyword>
<evidence type="ECO:0000256" key="1">
    <source>
        <dbReference type="ARBA" id="ARBA00007634"/>
    </source>
</evidence>
<sequence>MGVFSGSRVVAPQRAVLLAPAMPRRAAVQVMAAEQNKKRTDSAVKRAELAEDRRMRNKSRKSAIATYMKKVVKMAESVTKSQALDEQQVSQLESYVSDAYGAIDKAVSKGTLHANTADRRKARVAKYKRQALIAAGLYAPQPEQPGYYFYTRMQARKAAAAPAAN</sequence>
<dbReference type="Gene3D" id="1.20.58.110">
    <property type="entry name" value="Ribosomal protein S20"/>
    <property type="match status" value="1"/>
</dbReference>
<proteinExistence type="inferred from homology"/>
<dbReference type="SUPFAM" id="SSF46992">
    <property type="entry name" value="Ribosomal protein S20"/>
    <property type="match status" value="1"/>
</dbReference>
<evidence type="ECO:0000256" key="5">
    <source>
        <dbReference type="ARBA" id="ARBA00023274"/>
    </source>
</evidence>
<dbReference type="NCBIfam" id="TIGR00029">
    <property type="entry name" value="S20"/>
    <property type="match status" value="1"/>
</dbReference>
<keyword evidence="7" id="KW-1185">Reference proteome</keyword>
<evidence type="ECO:0000256" key="4">
    <source>
        <dbReference type="ARBA" id="ARBA00022980"/>
    </source>
</evidence>
<accession>A0ABY8TIM8</accession>
<evidence type="ECO:0000256" key="2">
    <source>
        <dbReference type="ARBA" id="ARBA00022730"/>
    </source>
</evidence>
<keyword evidence="2" id="KW-0699">rRNA-binding</keyword>
<dbReference type="Pfam" id="PF01649">
    <property type="entry name" value="Ribosomal_S20p"/>
    <property type="match status" value="1"/>
</dbReference>
<dbReference type="Proteomes" id="UP001244341">
    <property type="component" value="Chromosome 1b"/>
</dbReference>
<name>A0ABY8TIM8_TETOB</name>
<evidence type="ECO:0008006" key="8">
    <source>
        <dbReference type="Google" id="ProtNLM"/>
    </source>
</evidence>
<dbReference type="HAMAP" id="MF_00500">
    <property type="entry name" value="Ribosomal_bS20"/>
    <property type="match status" value="1"/>
</dbReference>
<protein>
    <recommendedName>
        <fullName evidence="8">30S ribosomal protein S20</fullName>
    </recommendedName>
</protein>
<dbReference type="PANTHER" id="PTHR33398:SF1">
    <property type="entry name" value="SMALL RIBOSOMAL SUBUNIT PROTEIN BS20C"/>
    <property type="match status" value="1"/>
</dbReference>
<dbReference type="InterPro" id="IPR002583">
    <property type="entry name" value="Ribosomal_bS20"/>
</dbReference>
<evidence type="ECO:0000256" key="3">
    <source>
        <dbReference type="ARBA" id="ARBA00022884"/>
    </source>
</evidence>